<dbReference type="Proteomes" id="UP000077521">
    <property type="component" value="Unassembled WGS sequence"/>
</dbReference>
<protein>
    <submittedName>
        <fullName evidence="1">Uncharacterized protein</fullName>
    </submittedName>
</protein>
<reference evidence="1" key="2">
    <citation type="journal article" date="2019" name="IMA Fungus">
        <title>Genome sequencing and comparison of five Tilletia species to identify candidate genes for the detection of regulated species infecting wheat.</title>
        <authorList>
            <person name="Nguyen H.D.T."/>
            <person name="Sultana T."/>
            <person name="Kesanakurti P."/>
            <person name="Hambleton S."/>
        </authorList>
    </citation>
    <scope>NUCLEOTIDE SEQUENCE</scope>
    <source>
        <strain evidence="1">DAOMC 236416</strain>
    </source>
</reference>
<dbReference type="AlphaFoldDB" id="A0A177TN69"/>
<evidence type="ECO:0000313" key="1">
    <source>
        <dbReference type="EMBL" id="KAE8257765.1"/>
    </source>
</evidence>
<organism evidence="1 2">
    <name type="scientific">Tilletia indica</name>
    <dbReference type="NCBI Taxonomy" id="43049"/>
    <lineage>
        <taxon>Eukaryota</taxon>
        <taxon>Fungi</taxon>
        <taxon>Dikarya</taxon>
        <taxon>Basidiomycota</taxon>
        <taxon>Ustilaginomycotina</taxon>
        <taxon>Exobasidiomycetes</taxon>
        <taxon>Tilletiales</taxon>
        <taxon>Tilletiaceae</taxon>
        <taxon>Tilletia</taxon>
    </lineage>
</organism>
<reference evidence="1" key="1">
    <citation type="submission" date="2016-04" db="EMBL/GenBank/DDBJ databases">
        <authorList>
            <person name="Nguyen H.D."/>
            <person name="Samba Siva P."/>
            <person name="Cullis J."/>
            <person name="Levesque C.A."/>
            <person name="Hambleton S."/>
        </authorList>
    </citation>
    <scope>NUCLEOTIDE SEQUENCE</scope>
    <source>
        <strain evidence="1">DAOMC 236416</strain>
    </source>
</reference>
<gene>
    <name evidence="1" type="ORF">A4X13_0g2138</name>
</gene>
<comment type="caution">
    <text evidence="1">The sequence shown here is derived from an EMBL/GenBank/DDBJ whole genome shotgun (WGS) entry which is preliminary data.</text>
</comment>
<dbReference type="EMBL" id="LWDF02000097">
    <property type="protein sequence ID" value="KAE8257765.1"/>
    <property type="molecule type" value="Genomic_DNA"/>
</dbReference>
<evidence type="ECO:0000313" key="2">
    <source>
        <dbReference type="Proteomes" id="UP000077521"/>
    </source>
</evidence>
<proteinExistence type="predicted"/>
<accession>A0A177TN69</accession>
<sequence>MQFSNIFALALLAPLAAAASVGSPRTGPASELLSRQLSDTCRENYGDYPIYTGGNNQNTKCGADAIDCTKTGSRYCVPYPSFACPPRGYACSSL</sequence>
<name>A0A177TN69_9BASI</name>
<keyword evidence="2" id="KW-1185">Reference proteome</keyword>